<evidence type="ECO:0000313" key="2">
    <source>
        <dbReference type="Proteomes" id="UP000544872"/>
    </source>
</evidence>
<dbReference type="RefSeq" id="WP_184262356.1">
    <property type="nucleotide sequence ID" value="NZ_JACIIX010000003.1"/>
</dbReference>
<dbReference type="SUPFAM" id="SSF141868">
    <property type="entry name" value="EAL domain-like"/>
    <property type="match status" value="1"/>
</dbReference>
<name>A0A7X0DM09_NOVIT</name>
<dbReference type="Proteomes" id="UP000544872">
    <property type="component" value="Unassembled WGS sequence"/>
</dbReference>
<dbReference type="AlphaFoldDB" id="A0A7X0DM09"/>
<reference evidence="1 2" key="1">
    <citation type="submission" date="2020-08" db="EMBL/GenBank/DDBJ databases">
        <title>Genomic Encyclopedia of Type Strains, Phase IV (KMG-IV): sequencing the most valuable type-strain genomes for metagenomic binning, comparative biology and taxonomic classification.</title>
        <authorList>
            <person name="Goeker M."/>
        </authorList>
    </citation>
    <scope>NUCLEOTIDE SEQUENCE [LARGE SCALE GENOMIC DNA]</scope>
    <source>
        <strain evidence="1 2">DSM 11590</strain>
    </source>
</reference>
<gene>
    <name evidence="1" type="ORF">FHS48_001202</name>
</gene>
<dbReference type="EMBL" id="JACIIX010000003">
    <property type="protein sequence ID" value="MBB6209794.1"/>
    <property type="molecule type" value="Genomic_DNA"/>
</dbReference>
<keyword evidence="2" id="KW-1185">Reference proteome</keyword>
<dbReference type="Gene3D" id="3.20.20.450">
    <property type="entry name" value="EAL domain"/>
    <property type="match status" value="1"/>
</dbReference>
<sequence length="414" mass="46625">MVQRQPEHPQGAAQEKRLLSDLKLSASQTKGRAAAQVHLSKLDPKMRPEHALRAVESHFQGLIQREGVRIYWLRNFDLFITFNSISSDNIRSALVKSKFLFAGDPLVETAPPADGPDPFVTWFSFDKDFDDLLAAVRKLVSEHRGVSAPARRRHRATGDIKEIHREGAGLTPEILSRVESALMRADLSSLIRRQAVCAVVGRSAPDPVFTEVFVSISDLRAALIPHVELASNPWLFQHMTQTLDRRVLAMLTRRDDKTLASGFSLNLNVATILSEDFLKFDDSIAPGSHGTVVLELRPEDIFSDLQAFFFARDFTRQRGYRICIDGLTWRTLPFVDASRLGVDMVKLQWDDDLPMILQSKAGARTVEAIKRSTQGRIILARCDDEKAIEIGQEIGFSLFQGRILDKMMRTYLVM</sequence>
<proteinExistence type="predicted"/>
<protein>
    <submittedName>
        <fullName evidence="1">EAL domain-containing protein (Putative c-di-GMP-specific phosphodiesterase class I)</fullName>
    </submittedName>
</protein>
<accession>A0A7X0DM09</accession>
<evidence type="ECO:0000313" key="1">
    <source>
        <dbReference type="EMBL" id="MBB6209794.1"/>
    </source>
</evidence>
<organism evidence="1 2">
    <name type="scientific">Novispirillum itersonii</name>
    <name type="common">Aquaspirillum itersonii</name>
    <dbReference type="NCBI Taxonomy" id="189"/>
    <lineage>
        <taxon>Bacteria</taxon>
        <taxon>Pseudomonadati</taxon>
        <taxon>Pseudomonadota</taxon>
        <taxon>Alphaproteobacteria</taxon>
        <taxon>Rhodospirillales</taxon>
        <taxon>Novispirillaceae</taxon>
        <taxon>Novispirillum</taxon>
    </lineage>
</organism>
<dbReference type="InterPro" id="IPR035919">
    <property type="entry name" value="EAL_sf"/>
</dbReference>
<comment type="caution">
    <text evidence="1">The sequence shown here is derived from an EMBL/GenBank/DDBJ whole genome shotgun (WGS) entry which is preliminary data.</text>
</comment>